<feature type="region of interest" description="Disordered" evidence="9">
    <location>
        <begin position="168"/>
        <end position="201"/>
    </location>
</feature>
<organism evidence="11 12">
    <name type="scientific">Eremothecium cymbalariae (strain CBS 270.75 / DBVPG 7215 / KCTC 17166 / NRRL Y-17582)</name>
    <name type="common">Yeast</name>
    <dbReference type="NCBI Taxonomy" id="931890"/>
    <lineage>
        <taxon>Eukaryota</taxon>
        <taxon>Fungi</taxon>
        <taxon>Dikarya</taxon>
        <taxon>Ascomycota</taxon>
        <taxon>Saccharomycotina</taxon>
        <taxon>Saccharomycetes</taxon>
        <taxon>Saccharomycetales</taxon>
        <taxon>Saccharomycetaceae</taxon>
        <taxon>Eremothecium</taxon>
    </lineage>
</organism>
<dbReference type="PROSITE" id="PS50157">
    <property type="entry name" value="ZINC_FINGER_C2H2_2"/>
    <property type="match status" value="2"/>
</dbReference>
<dbReference type="Proteomes" id="UP000006790">
    <property type="component" value="Chromosome 8"/>
</dbReference>
<dbReference type="EMBL" id="CP002504">
    <property type="protein sequence ID" value="AET41649.1"/>
    <property type="molecule type" value="Genomic_DNA"/>
</dbReference>
<evidence type="ECO:0000256" key="1">
    <source>
        <dbReference type="ARBA" id="ARBA00004123"/>
    </source>
</evidence>
<evidence type="ECO:0000259" key="10">
    <source>
        <dbReference type="PROSITE" id="PS50157"/>
    </source>
</evidence>
<feature type="domain" description="C2H2-type" evidence="10">
    <location>
        <begin position="249"/>
        <end position="276"/>
    </location>
</feature>
<comment type="subcellular location">
    <subcellularLocation>
        <location evidence="1">Nucleus</location>
    </subcellularLocation>
</comment>
<dbReference type="OrthoDB" id="6077919at2759"/>
<keyword evidence="5 8" id="KW-0863">Zinc-finger</keyword>
<feature type="domain" description="C2H2-type" evidence="10">
    <location>
        <begin position="277"/>
        <end position="301"/>
    </location>
</feature>
<evidence type="ECO:0000256" key="2">
    <source>
        <dbReference type="ARBA" id="ARBA00022491"/>
    </source>
</evidence>
<dbReference type="InterPro" id="IPR036236">
    <property type="entry name" value="Znf_C2H2_sf"/>
</dbReference>
<dbReference type="eggNOG" id="KOG1721">
    <property type="taxonomic scope" value="Eukaryota"/>
</dbReference>
<keyword evidence="6" id="KW-0862">Zinc</keyword>
<keyword evidence="3" id="KW-0479">Metal-binding</keyword>
<protein>
    <recommendedName>
        <fullName evidence="10">C2H2-type domain-containing protein</fullName>
    </recommendedName>
</protein>
<dbReference type="PANTHER" id="PTHR24390">
    <property type="entry name" value="ZINC FINGER PROTEIN"/>
    <property type="match status" value="1"/>
</dbReference>
<dbReference type="KEGG" id="erc:Ecym_8379"/>
<keyword evidence="12" id="KW-1185">Reference proteome</keyword>
<feature type="compositionally biased region" description="Low complexity" evidence="9">
    <location>
        <begin position="168"/>
        <end position="193"/>
    </location>
</feature>
<proteinExistence type="predicted"/>
<dbReference type="GO" id="GO:0005634">
    <property type="term" value="C:nucleus"/>
    <property type="evidence" value="ECO:0007669"/>
    <property type="project" value="UniProtKB-SubCell"/>
</dbReference>
<keyword evidence="4" id="KW-0677">Repeat</keyword>
<dbReference type="GO" id="GO:0000978">
    <property type="term" value="F:RNA polymerase II cis-regulatory region sequence-specific DNA binding"/>
    <property type="evidence" value="ECO:0007669"/>
    <property type="project" value="TreeGrafter"/>
</dbReference>
<evidence type="ECO:0000256" key="6">
    <source>
        <dbReference type="ARBA" id="ARBA00022833"/>
    </source>
</evidence>
<dbReference type="SMART" id="SM00355">
    <property type="entry name" value="ZnF_C2H2"/>
    <property type="match status" value="2"/>
</dbReference>
<reference evidence="12" key="1">
    <citation type="journal article" date="2012" name="G3 (Bethesda)">
        <title>Pichia sorbitophila, an interspecies yeast hybrid reveals early steps of genome resolution following polyploidization.</title>
        <authorList>
            <person name="Leh Louis V."/>
            <person name="Despons L."/>
            <person name="Friedrich A."/>
            <person name="Martin T."/>
            <person name="Durrens P."/>
            <person name="Casaregola S."/>
            <person name="Neuveglise C."/>
            <person name="Fairhead C."/>
            <person name="Marck C."/>
            <person name="Cruz J.A."/>
            <person name="Straub M.L."/>
            <person name="Kugler V."/>
            <person name="Sacerdot C."/>
            <person name="Uzunov Z."/>
            <person name="Thierry A."/>
            <person name="Weiss S."/>
            <person name="Bleykasten C."/>
            <person name="De Montigny J."/>
            <person name="Jacques N."/>
            <person name="Jung P."/>
            <person name="Lemaire M."/>
            <person name="Mallet S."/>
            <person name="Morel G."/>
            <person name="Richard G.F."/>
            <person name="Sarkar A."/>
            <person name="Savel G."/>
            <person name="Schacherer J."/>
            <person name="Seret M.L."/>
            <person name="Talla E."/>
            <person name="Samson G."/>
            <person name="Jubin C."/>
            <person name="Poulain J."/>
            <person name="Vacherie B."/>
            <person name="Barbe V."/>
            <person name="Pelletier E."/>
            <person name="Sherman D.J."/>
            <person name="Westhof E."/>
            <person name="Weissenbach J."/>
            <person name="Baret P.V."/>
            <person name="Wincker P."/>
            <person name="Gaillardin C."/>
            <person name="Dujon B."/>
            <person name="Souciet J.L."/>
        </authorList>
    </citation>
    <scope>NUCLEOTIDE SEQUENCE [LARGE SCALE GENOMIC DNA]</scope>
    <source>
        <strain evidence="12">CBS 270.75 / DBVPG 7215 / KCTC 17166 / NRRL Y-17582</strain>
    </source>
</reference>
<dbReference type="GO" id="GO:0006357">
    <property type="term" value="P:regulation of transcription by RNA polymerase II"/>
    <property type="evidence" value="ECO:0007669"/>
    <property type="project" value="TreeGrafter"/>
</dbReference>
<dbReference type="InterPro" id="IPR013087">
    <property type="entry name" value="Znf_C2H2_type"/>
</dbReference>
<dbReference type="GO" id="GO:0008270">
    <property type="term" value="F:zinc ion binding"/>
    <property type="evidence" value="ECO:0007669"/>
    <property type="project" value="UniProtKB-KW"/>
</dbReference>
<evidence type="ECO:0000313" key="11">
    <source>
        <dbReference type="EMBL" id="AET41649.1"/>
    </source>
</evidence>
<dbReference type="FunCoup" id="G8JXS5">
    <property type="interactions" value="297"/>
</dbReference>
<name>G8JXS5_ERECY</name>
<dbReference type="GeneID" id="11470003"/>
<evidence type="ECO:0000256" key="5">
    <source>
        <dbReference type="ARBA" id="ARBA00022771"/>
    </source>
</evidence>
<dbReference type="PANTHER" id="PTHR24390:SF245">
    <property type="entry name" value="C2H2-TYPE DOMAIN-CONTAINING PROTEIN"/>
    <property type="match status" value="1"/>
</dbReference>
<dbReference type="Pfam" id="PF00096">
    <property type="entry name" value="zf-C2H2"/>
    <property type="match status" value="2"/>
</dbReference>
<dbReference type="Gene3D" id="3.30.160.60">
    <property type="entry name" value="Classic Zinc Finger"/>
    <property type="match status" value="2"/>
</dbReference>
<dbReference type="GO" id="GO:0003700">
    <property type="term" value="F:DNA-binding transcription factor activity"/>
    <property type="evidence" value="ECO:0007669"/>
    <property type="project" value="TreeGrafter"/>
</dbReference>
<dbReference type="SUPFAM" id="SSF57667">
    <property type="entry name" value="beta-beta-alpha zinc fingers"/>
    <property type="match status" value="1"/>
</dbReference>
<dbReference type="HOGENOM" id="CLU_990385_0_0_1"/>
<evidence type="ECO:0000256" key="9">
    <source>
        <dbReference type="SAM" id="MobiDB-lite"/>
    </source>
</evidence>
<evidence type="ECO:0000313" key="12">
    <source>
        <dbReference type="Proteomes" id="UP000006790"/>
    </source>
</evidence>
<dbReference type="AlphaFoldDB" id="G8JXS5"/>
<keyword evidence="7" id="KW-0539">Nucleus</keyword>
<keyword evidence="2" id="KW-0678">Repressor</keyword>
<dbReference type="RefSeq" id="XP_003648466.1">
    <property type="nucleotide sequence ID" value="XM_003648418.1"/>
</dbReference>
<gene>
    <name evidence="11" type="ordered locus">Ecym_8379</name>
</gene>
<dbReference type="InParanoid" id="G8JXS5"/>
<sequence>MNQHYSTRSTINSYYQNIGHARPNTMELPSFQYQNYARSNVMVSHPVSIHMSPYQYYYNADPAFSSVYVSPASSTSRSLPSLPSLKELVSTAATEPINPVPAQYHVSMVPPRPTRVRLPPIQVPNYQQLQQPFTHYEHVPHHQAPISSSSILSTPKAAPLVVVNTPSPSVTPTLGLSSSSASVSTSVAPAGTSHNESQPQLIPRRNSMPCFPVAHVNHHNQQQQHLLLHVTQKTHKCPKRCSSYRKSGSICEICGKDFKRPSALRTHMVVHNNDKPYKCEHIDCQKRFNVKSNMLRHMRKHKEVV</sequence>
<evidence type="ECO:0000256" key="7">
    <source>
        <dbReference type="ARBA" id="ARBA00023242"/>
    </source>
</evidence>
<evidence type="ECO:0000256" key="4">
    <source>
        <dbReference type="ARBA" id="ARBA00022737"/>
    </source>
</evidence>
<evidence type="ECO:0000256" key="3">
    <source>
        <dbReference type="ARBA" id="ARBA00022723"/>
    </source>
</evidence>
<dbReference type="OMA" id="MVVHNND"/>
<dbReference type="FunFam" id="3.30.160.60:FF:000100">
    <property type="entry name" value="Zinc finger 45-like"/>
    <property type="match status" value="1"/>
</dbReference>
<evidence type="ECO:0000256" key="8">
    <source>
        <dbReference type="PROSITE-ProRule" id="PRU00042"/>
    </source>
</evidence>
<dbReference type="PROSITE" id="PS00028">
    <property type="entry name" value="ZINC_FINGER_C2H2_1"/>
    <property type="match status" value="2"/>
</dbReference>
<accession>G8JXS5</accession>